<keyword evidence="1" id="KW-0812">Transmembrane</keyword>
<comment type="caution">
    <text evidence="2">The sequence shown here is derived from an EMBL/GenBank/DDBJ whole genome shotgun (WGS) entry which is preliminary data.</text>
</comment>
<sequence>MYVWEEDYVVRHLTDDHGNEVEIWLTSGVTVQPPWSGLCCPACGAFHLTSFPAGYLARHPELTAAPEPKPLARVPAMPIKDIALSDVRAPLPRRLLIAVGAPVVLFVGYELYQNLLAPTVHH</sequence>
<evidence type="ECO:0000313" key="2">
    <source>
        <dbReference type="EMBL" id="MFC5832672.1"/>
    </source>
</evidence>
<evidence type="ECO:0000256" key="1">
    <source>
        <dbReference type="SAM" id="Phobius"/>
    </source>
</evidence>
<evidence type="ECO:0000313" key="3">
    <source>
        <dbReference type="Proteomes" id="UP001596058"/>
    </source>
</evidence>
<keyword evidence="1" id="KW-1133">Transmembrane helix</keyword>
<reference evidence="3" key="1">
    <citation type="journal article" date="2019" name="Int. J. Syst. Evol. Microbiol.">
        <title>The Global Catalogue of Microorganisms (GCM) 10K type strain sequencing project: providing services to taxonomists for standard genome sequencing and annotation.</title>
        <authorList>
            <consortium name="The Broad Institute Genomics Platform"/>
            <consortium name="The Broad Institute Genome Sequencing Center for Infectious Disease"/>
            <person name="Wu L."/>
            <person name="Ma J."/>
        </authorList>
    </citation>
    <scope>NUCLEOTIDE SEQUENCE [LARGE SCALE GENOMIC DNA]</scope>
    <source>
        <strain evidence="3">CCUG 53903</strain>
    </source>
</reference>
<name>A0ABW1D5A8_9ACTN</name>
<feature type="transmembrane region" description="Helical" evidence="1">
    <location>
        <begin position="95"/>
        <end position="112"/>
    </location>
</feature>
<dbReference type="Proteomes" id="UP001596058">
    <property type="component" value="Unassembled WGS sequence"/>
</dbReference>
<protein>
    <submittedName>
        <fullName evidence="2">Uncharacterized protein</fullName>
    </submittedName>
</protein>
<keyword evidence="1" id="KW-0472">Membrane</keyword>
<dbReference type="EMBL" id="JBHSPA010000084">
    <property type="protein sequence ID" value="MFC5832672.1"/>
    <property type="molecule type" value="Genomic_DNA"/>
</dbReference>
<organism evidence="2 3">
    <name type="scientific">Nonomuraea insulae</name>
    <dbReference type="NCBI Taxonomy" id="1616787"/>
    <lineage>
        <taxon>Bacteria</taxon>
        <taxon>Bacillati</taxon>
        <taxon>Actinomycetota</taxon>
        <taxon>Actinomycetes</taxon>
        <taxon>Streptosporangiales</taxon>
        <taxon>Streptosporangiaceae</taxon>
        <taxon>Nonomuraea</taxon>
    </lineage>
</organism>
<gene>
    <name evidence="2" type="ORF">ACFPZ3_53215</name>
</gene>
<accession>A0ABW1D5A8</accession>
<dbReference type="RefSeq" id="WP_379522107.1">
    <property type="nucleotide sequence ID" value="NZ_JBHSPA010000084.1"/>
</dbReference>
<proteinExistence type="predicted"/>
<keyword evidence="3" id="KW-1185">Reference proteome</keyword>